<keyword evidence="3" id="KW-1185">Reference proteome</keyword>
<gene>
    <name evidence="2" type="ORF">BDV96DRAFT_593359</name>
</gene>
<sequence>MVEGREQRLCDTCAAIFSTPTESPKGTRPRWYGNHHQTKADIMASAEQGCYICVRIKGEFTGGNRLEKYSFNGPMTHRVKVLDDDSFKVRLSVELESPGDGYGVEWIRKFYLFPKKMAVDYSAGFDLEIYTMGVGAAFDEAGGNTKLPPGMRSTESLRQAKGWLEQCCCYHQKCRKPDREIRLPSRLIAIERVGSELKARLCDSHSLLSGASYMTLSHSWGSKTFLTTTRELVEDFKSFIPVSLLPQTFQDAIVCIVQDDIEDWERESLRMGEVYMNATCNLTAATVEDGVEGFLPKQRPPGHESPSVNINWMYHAQDKIRRYSNEQYILTELRPWSDIWEGILFDRAWVLQEQVLTSAKFMKGSESSSFWHRRNVLGMQGVIRERDVAFGMGAPRSPFTVERGIQRGS</sequence>
<proteinExistence type="predicted"/>
<dbReference type="PANTHER" id="PTHR33112:SF8">
    <property type="entry name" value="HETEROKARYON INCOMPATIBILITY DOMAIN-CONTAINING PROTEIN"/>
    <property type="match status" value="1"/>
</dbReference>
<evidence type="ECO:0000259" key="1">
    <source>
        <dbReference type="Pfam" id="PF06985"/>
    </source>
</evidence>
<protein>
    <recommendedName>
        <fullName evidence="1">Heterokaryon incompatibility domain-containing protein</fullName>
    </recommendedName>
</protein>
<dbReference type="Pfam" id="PF06985">
    <property type="entry name" value="HET"/>
    <property type="match status" value="1"/>
</dbReference>
<dbReference type="Proteomes" id="UP000799770">
    <property type="component" value="Unassembled WGS sequence"/>
</dbReference>
<dbReference type="AlphaFoldDB" id="A0A6A5ZVS5"/>
<name>A0A6A5ZVS5_9PLEO</name>
<dbReference type="InterPro" id="IPR010730">
    <property type="entry name" value="HET"/>
</dbReference>
<dbReference type="EMBL" id="ML977310">
    <property type="protein sequence ID" value="KAF2122877.1"/>
    <property type="molecule type" value="Genomic_DNA"/>
</dbReference>
<evidence type="ECO:0000313" key="3">
    <source>
        <dbReference type="Proteomes" id="UP000799770"/>
    </source>
</evidence>
<feature type="domain" description="Heterokaryon incompatibility" evidence="1">
    <location>
        <begin position="213"/>
        <end position="353"/>
    </location>
</feature>
<organism evidence="2 3">
    <name type="scientific">Lophiotrema nucula</name>
    <dbReference type="NCBI Taxonomy" id="690887"/>
    <lineage>
        <taxon>Eukaryota</taxon>
        <taxon>Fungi</taxon>
        <taxon>Dikarya</taxon>
        <taxon>Ascomycota</taxon>
        <taxon>Pezizomycotina</taxon>
        <taxon>Dothideomycetes</taxon>
        <taxon>Pleosporomycetidae</taxon>
        <taxon>Pleosporales</taxon>
        <taxon>Lophiotremataceae</taxon>
        <taxon>Lophiotrema</taxon>
    </lineage>
</organism>
<reference evidence="2" key="1">
    <citation type="journal article" date="2020" name="Stud. Mycol.">
        <title>101 Dothideomycetes genomes: a test case for predicting lifestyles and emergence of pathogens.</title>
        <authorList>
            <person name="Haridas S."/>
            <person name="Albert R."/>
            <person name="Binder M."/>
            <person name="Bloem J."/>
            <person name="Labutti K."/>
            <person name="Salamov A."/>
            <person name="Andreopoulos B."/>
            <person name="Baker S."/>
            <person name="Barry K."/>
            <person name="Bills G."/>
            <person name="Bluhm B."/>
            <person name="Cannon C."/>
            <person name="Castanera R."/>
            <person name="Culley D."/>
            <person name="Daum C."/>
            <person name="Ezra D."/>
            <person name="Gonzalez J."/>
            <person name="Henrissat B."/>
            <person name="Kuo A."/>
            <person name="Liang C."/>
            <person name="Lipzen A."/>
            <person name="Lutzoni F."/>
            <person name="Magnuson J."/>
            <person name="Mondo S."/>
            <person name="Nolan M."/>
            <person name="Ohm R."/>
            <person name="Pangilinan J."/>
            <person name="Park H.-J."/>
            <person name="Ramirez L."/>
            <person name="Alfaro M."/>
            <person name="Sun H."/>
            <person name="Tritt A."/>
            <person name="Yoshinaga Y."/>
            <person name="Zwiers L.-H."/>
            <person name="Turgeon B."/>
            <person name="Goodwin S."/>
            <person name="Spatafora J."/>
            <person name="Crous P."/>
            <person name="Grigoriev I."/>
        </authorList>
    </citation>
    <scope>NUCLEOTIDE SEQUENCE</scope>
    <source>
        <strain evidence="2">CBS 627.86</strain>
    </source>
</reference>
<dbReference type="PANTHER" id="PTHR33112">
    <property type="entry name" value="DOMAIN PROTEIN, PUTATIVE-RELATED"/>
    <property type="match status" value="1"/>
</dbReference>
<dbReference type="OrthoDB" id="2958217at2759"/>
<evidence type="ECO:0000313" key="2">
    <source>
        <dbReference type="EMBL" id="KAF2122877.1"/>
    </source>
</evidence>
<accession>A0A6A5ZVS5</accession>